<evidence type="ECO:0000256" key="1">
    <source>
        <dbReference type="ARBA" id="ARBA00022448"/>
    </source>
</evidence>
<dbReference type="SMART" id="SM00382">
    <property type="entry name" value="AAA"/>
    <property type="match status" value="1"/>
</dbReference>
<dbReference type="RefSeq" id="WP_280601237.1">
    <property type="nucleotide sequence ID" value="NZ_JARXRN010000021.1"/>
</dbReference>
<proteinExistence type="predicted"/>
<accession>A0ABT6JJ82</accession>
<keyword evidence="1" id="KW-0813">Transport</keyword>
<dbReference type="EMBL" id="JARXRN010000021">
    <property type="protein sequence ID" value="MDH5830535.1"/>
    <property type="molecule type" value="Genomic_DNA"/>
</dbReference>
<feature type="domain" description="ABC transporter" evidence="4">
    <location>
        <begin position="13"/>
        <end position="258"/>
    </location>
</feature>
<keyword evidence="3 5" id="KW-0067">ATP-binding</keyword>
<name>A0ABT6JJ82_9GAMM</name>
<keyword evidence="6" id="KW-1185">Reference proteome</keyword>
<dbReference type="InterPro" id="IPR003439">
    <property type="entry name" value="ABC_transporter-like_ATP-bd"/>
</dbReference>
<organism evidence="5 6">
    <name type="scientific">Luteimonas rhizosphaericola</name>
    <dbReference type="NCBI Taxonomy" id="3042024"/>
    <lineage>
        <taxon>Bacteria</taxon>
        <taxon>Pseudomonadati</taxon>
        <taxon>Pseudomonadota</taxon>
        <taxon>Gammaproteobacteria</taxon>
        <taxon>Lysobacterales</taxon>
        <taxon>Lysobacteraceae</taxon>
        <taxon>Luteimonas</taxon>
    </lineage>
</organism>
<gene>
    <name evidence="5" type="ORF">QFW80_08420</name>
</gene>
<evidence type="ECO:0000256" key="2">
    <source>
        <dbReference type="ARBA" id="ARBA00022741"/>
    </source>
</evidence>
<dbReference type="Gene3D" id="3.40.50.300">
    <property type="entry name" value="P-loop containing nucleotide triphosphate hydrolases"/>
    <property type="match status" value="1"/>
</dbReference>
<dbReference type="PANTHER" id="PTHR43553:SF3">
    <property type="entry name" value="ABC TRANSPORTER ATP-BINDING PROTEIN MODF"/>
    <property type="match status" value="1"/>
</dbReference>
<evidence type="ECO:0000256" key="3">
    <source>
        <dbReference type="ARBA" id="ARBA00022840"/>
    </source>
</evidence>
<dbReference type="GO" id="GO:0005524">
    <property type="term" value="F:ATP binding"/>
    <property type="evidence" value="ECO:0007669"/>
    <property type="project" value="UniProtKB-KW"/>
</dbReference>
<dbReference type="InterPro" id="IPR027417">
    <property type="entry name" value="P-loop_NTPase"/>
</dbReference>
<dbReference type="SUPFAM" id="SSF52540">
    <property type="entry name" value="P-loop containing nucleoside triphosphate hydrolases"/>
    <property type="match status" value="1"/>
</dbReference>
<dbReference type="Pfam" id="PF00005">
    <property type="entry name" value="ABC_tran"/>
    <property type="match status" value="1"/>
</dbReference>
<evidence type="ECO:0000259" key="4">
    <source>
        <dbReference type="PROSITE" id="PS50893"/>
    </source>
</evidence>
<evidence type="ECO:0000313" key="5">
    <source>
        <dbReference type="EMBL" id="MDH5830535.1"/>
    </source>
</evidence>
<dbReference type="Proteomes" id="UP001156831">
    <property type="component" value="Unassembled WGS sequence"/>
</dbReference>
<evidence type="ECO:0000313" key="6">
    <source>
        <dbReference type="Proteomes" id="UP001156831"/>
    </source>
</evidence>
<keyword evidence="2" id="KW-0547">Nucleotide-binding</keyword>
<dbReference type="InterPro" id="IPR003593">
    <property type="entry name" value="AAA+_ATPase"/>
</dbReference>
<comment type="caution">
    <text evidence="5">The sequence shown here is derived from an EMBL/GenBank/DDBJ whole genome shotgun (WGS) entry which is preliminary data.</text>
</comment>
<sequence>MPADAIPPDAPLIEFDDARVLRDGRAALDGVSLRLPQGRHTAILGPNGCGKSTFIQVMTRQLYPLAHGDGRAPVRILGEARWDVRALRSRLGIVTGALHEDLLSVPELGVRDVVLGAFDARLAPQDDAVPAAPDRHHRAAAALDRVEAGHLAGRPYAALSTGEARRVLLARALVHAPQALLLDEPAAGLDVVAHARMLRALRRLAREGVTLVLVTHHAEELIPEIGHVVLLRGGRVVADGSRGAVLTPPLLARAFGGPLRLHDGPRPRFELEEADTDA</sequence>
<protein>
    <submittedName>
        <fullName evidence="5">ATP-binding cassette domain-containing protein</fullName>
    </submittedName>
</protein>
<dbReference type="PROSITE" id="PS50893">
    <property type="entry name" value="ABC_TRANSPORTER_2"/>
    <property type="match status" value="1"/>
</dbReference>
<dbReference type="PANTHER" id="PTHR43553">
    <property type="entry name" value="HEAVY METAL TRANSPORTER"/>
    <property type="match status" value="1"/>
</dbReference>
<reference evidence="5 6" key="1">
    <citation type="submission" date="2023-04" db="EMBL/GenBank/DDBJ databases">
        <title>Luteimonas sp. M1R5S18.</title>
        <authorList>
            <person name="Sun J.-Q."/>
        </authorList>
    </citation>
    <scope>NUCLEOTIDE SEQUENCE [LARGE SCALE GENOMIC DNA]</scope>
    <source>
        <strain evidence="5 6">M1R5S18</strain>
    </source>
</reference>
<dbReference type="InterPro" id="IPR050095">
    <property type="entry name" value="ECF_ABC_transporter_ATP-bd"/>
</dbReference>